<comment type="caution">
    <text evidence="1">The sequence shown here is derived from an EMBL/GenBank/DDBJ whole genome shotgun (WGS) entry which is preliminary data.</text>
</comment>
<protein>
    <submittedName>
        <fullName evidence="1">Uncharacterized protein</fullName>
    </submittedName>
</protein>
<name>A0A4U0Z7B9_9RHOB</name>
<reference evidence="1 2" key="1">
    <citation type="submission" date="2019-04" db="EMBL/GenBank/DDBJ databases">
        <title>Crypto-aerobic microbial life in anoxic (sulfidic) marine sediments.</title>
        <authorList>
            <person name="Bhattacharya S."/>
            <person name="Roy C."/>
            <person name="Mondal N."/>
            <person name="Sarkar J."/>
            <person name="Mandal S."/>
            <person name="Rameez M.J."/>
            <person name="Ghosh W."/>
        </authorList>
    </citation>
    <scope>NUCLEOTIDE SEQUENCE [LARGE SCALE GENOMIC DNA]</scope>
    <source>
        <strain evidence="1 2">SBBC</strain>
    </source>
</reference>
<accession>A0A4U0Z7B9</accession>
<sequence length="91" mass="9702">MMLIQLISEKLSTVIVLSKPCWPVFGPAQLTVSGSSTIARSDWPVTGHAPDAGADHGRADRPRLLGWGPHHADGPALAVMYTEGCLTLLAW</sequence>
<dbReference type="AlphaFoldDB" id="A0A4U0Z7B9"/>
<organism evidence="1 2">
    <name type="scientific">Cereibacter changlensis</name>
    <dbReference type="NCBI Taxonomy" id="402884"/>
    <lineage>
        <taxon>Bacteria</taxon>
        <taxon>Pseudomonadati</taxon>
        <taxon>Pseudomonadota</taxon>
        <taxon>Alphaproteobacteria</taxon>
        <taxon>Rhodobacterales</taxon>
        <taxon>Paracoccaceae</taxon>
        <taxon>Cereibacter</taxon>
    </lineage>
</organism>
<dbReference type="EMBL" id="SWAU01000036">
    <property type="protein sequence ID" value="TKA97463.1"/>
    <property type="molecule type" value="Genomic_DNA"/>
</dbReference>
<evidence type="ECO:0000313" key="1">
    <source>
        <dbReference type="EMBL" id="TKA97463.1"/>
    </source>
</evidence>
<evidence type="ECO:0000313" key="2">
    <source>
        <dbReference type="Proteomes" id="UP000306340"/>
    </source>
</evidence>
<proteinExistence type="predicted"/>
<dbReference type="Proteomes" id="UP000306340">
    <property type="component" value="Unassembled WGS sequence"/>
</dbReference>
<gene>
    <name evidence="1" type="ORF">FAZ78_05880</name>
</gene>